<evidence type="ECO:0000256" key="8">
    <source>
        <dbReference type="RuleBase" id="RU004479"/>
    </source>
</evidence>
<dbReference type="Gene3D" id="1.10.275.10">
    <property type="entry name" value="Fumarase/aspartase (N-terminal domain)"/>
    <property type="match status" value="1"/>
</dbReference>
<proteinExistence type="inferred from homology"/>
<evidence type="ECO:0000256" key="1">
    <source>
        <dbReference type="ARBA" id="ARBA00005113"/>
    </source>
</evidence>
<dbReference type="GO" id="GO:0004397">
    <property type="term" value="F:histidine ammonia-lyase activity"/>
    <property type="evidence" value="ECO:0007669"/>
    <property type="project" value="UniProtKB-UniRule"/>
</dbReference>
<evidence type="ECO:0000256" key="2">
    <source>
        <dbReference type="ARBA" id="ARBA00012994"/>
    </source>
</evidence>
<keyword evidence="4 7" id="KW-0456">Lyase</keyword>
<dbReference type="Pfam" id="PF00221">
    <property type="entry name" value="Lyase_aromatic"/>
    <property type="match status" value="1"/>
</dbReference>
<dbReference type="Gene3D" id="1.20.200.10">
    <property type="entry name" value="Fumarase/aspartase (Central domain)"/>
    <property type="match status" value="1"/>
</dbReference>
<dbReference type="FunFam" id="1.10.275.10:FF:000005">
    <property type="entry name" value="Histidine ammonia-lyase"/>
    <property type="match status" value="1"/>
</dbReference>
<sequence length="473" mass="51551">LAPGTREELELLRQKVEEKVRSDRPIYGINTGVGRLAEVKIERDHLRELQVNIVRSHAVGVGSPLPRSEVRGAMLLRANTLARGNSGVRPVVVEKLLEFLEKDIIPYVPEKGSVGASGDLAPLAHIALTLIGEGYILDRGQKVPTAEFLKGKGVEPLNLEPKEGLSLINGTQVSTSVLALALHRALKLAEAADLIAAMTFEALEGVKEEFDRRIWDVRPHPGARKVIENINLYTINSALTGGEKKRVQDAYSIRCIPQVHGAVRDSLEFVLKTVEREMNSATDNPLVFENGDIISNGNFHGQPVAIAADLLGISLTILSSISERRTFRMLTPELSGLPAFLAEKSGLNAGLMMLQVTQAALVSENRVLSHPASIDSLPTSGNQEDFVSMSMGAALKARQILANTQKVLAIEMITAREALRLRGPDAAAEPVKKLYRALSDVIPPIGKDRYLAEDIEKALEFLTNEMENYLISP</sequence>
<evidence type="ECO:0000256" key="6">
    <source>
        <dbReference type="NCBIfam" id="TIGR01225"/>
    </source>
</evidence>
<comment type="catalytic activity">
    <reaction evidence="5 8">
        <text>L-histidine = trans-urocanate + NH4(+)</text>
        <dbReference type="Rhea" id="RHEA:21232"/>
        <dbReference type="ChEBI" id="CHEBI:17771"/>
        <dbReference type="ChEBI" id="CHEBI:28938"/>
        <dbReference type="ChEBI" id="CHEBI:57595"/>
        <dbReference type="EC" id="4.3.1.3"/>
    </reaction>
</comment>
<keyword evidence="3 8" id="KW-0369">Histidine metabolism</keyword>
<dbReference type="SUPFAM" id="SSF48557">
    <property type="entry name" value="L-aspartase-like"/>
    <property type="match status" value="1"/>
</dbReference>
<accession>A0A7C0X975</accession>
<evidence type="ECO:0000256" key="7">
    <source>
        <dbReference type="RuleBase" id="RU003954"/>
    </source>
</evidence>
<dbReference type="NCBIfam" id="NF006871">
    <property type="entry name" value="PRK09367.1"/>
    <property type="match status" value="1"/>
</dbReference>
<dbReference type="InterPro" id="IPR024083">
    <property type="entry name" value="Fumarase/histidase_N"/>
</dbReference>
<feature type="non-terminal residue" evidence="10">
    <location>
        <position position="1"/>
    </location>
</feature>
<dbReference type="InterPro" id="IPR001106">
    <property type="entry name" value="Aromatic_Lyase"/>
</dbReference>
<dbReference type="InterPro" id="IPR022313">
    <property type="entry name" value="Phe/His_NH3-lyase_AS"/>
</dbReference>
<evidence type="ECO:0000256" key="9">
    <source>
        <dbReference type="RuleBase" id="RU004480"/>
    </source>
</evidence>
<dbReference type="UniPathway" id="UPA00379">
    <property type="reaction ID" value="UER00549"/>
</dbReference>
<dbReference type="EC" id="4.3.1.3" evidence="2 6"/>
<gene>
    <name evidence="10" type="primary">hutH</name>
    <name evidence="10" type="ORF">ENG67_03220</name>
</gene>
<dbReference type="CDD" id="cd00332">
    <property type="entry name" value="PAL-HAL"/>
    <property type="match status" value="1"/>
</dbReference>
<dbReference type="GO" id="GO:0005737">
    <property type="term" value="C:cytoplasm"/>
    <property type="evidence" value="ECO:0007669"/>
    <property type="project" value="UniProtKB-SubCell"/>
</dbReference>
<comment type="caution">
    <text evidence="10">The sequence shown here is derived from an EMBL/GenBank/DDBJ whole genome shotgun (WGS) entry which is preliminary data.</text>
</comment>
<comment type="pathway">
    <text evidence="1 8">Amino-acid degradation; L-histidine degradation into L-glutamate; N-formimidoyl-L-glutamate from L-histidine: step 1/3.</text>
</comment>
<name>A0A7C0X975_UNCW3</name>
<dbReference type="NCBIfam" id="TIGR01225">
    <property type="entry name" value="hutH"/>
    <property type="match status" value="1"/>
</dbReference>
<evidence type="ECO:0000256" key="4">
    <source>
        <dbReference type="ARBA" id="ARBA00023239"/>
    </source>
</evidence>
<dbReference type="Proteomes" id="UP000885931">
    <property type="component" value="Unassembled WGS sequence"/>
</dbReference>
<organism evidence="10">
    <name type="scientific">candidate division WOR-3 bacterium</name>
    <dbReference type="NCBI Taxonomy" id="2052148"/>
    <lineage>
        <taxon>Bacteria</taxon>
        <taxon>Bacteria division WOR-3</taxon>
    </lineage>
</organism>
<dbReference type="AlphaFoldDB" id="A0A7C0X975"/>
<comment type="subcellular location">
    <subcellularLocation>
        <location evidence="9">Cytoplasm</location>
    </subcellularLocation>
</comment>
<dbReference type="PROSITE" id="PS00488">
    <property type="entry name" value="PAL_HISTIDASE"/>
    <property type="match status" value="1"/>
</dbReference>
<evidence type="ECO:0000256" key="5">
    <source>
        <dbReference type="ARBA" id="ARBA00049269"/>
    </source>
</evidence>
<dbReference type="GO" id="GO:0019557">
    <property type="term" value="P:L-histidine catabolic process to glutamate and formate"/>
    <property type="evidence" value="ECO:0007669"/>
    <property type="project" value="UniProtKB-UniPathway"/>
</dbReference>
<dbReference type="GO" id="GO:0019556">
    <property type="term" value="P:L-histidine catabolic process to glutamate and formamide"/>
    <property type="evidence" value="ECO:0007669"/>
    <property type="project" value="UniProtKB-UniPathway"/>
</dbReference>
<evidence type="ECO:0000313" key="10">
    <source>
        <dbReference type="EMBL" id="HDM90201.1"/>
    </source>
</evidence>
<comment type="similarity">
    <text evidence="7">Belongs to the PAL/histidase family.</text>
</comment>
<dbReference type="InterPro" id="IPR008948">
    <property type="entry name" value="L-Aspartase-like"/>
</dbReference>
<dbReference type="PANTHER" id="PTHR10362">
    <property type="entry name" value="HISTIDINE AMMONIA-LYASE"/>
    <property type="match status" value="1"/>
</dbReference>
<dbReference type="InterPro" id="IPR005921">
    <property type="entry name" value="HutH"/>
</dbReference>
<dbReference type="EMBL" id="DRBW01000127">
    <property type="protein sequence ID" value="HDM90201.1"/>
    <property type="molecule type" value="Genomic_DNA"/>
</dbReference>
<protein>
    <recommendedName>
        <fullName evidence="2 6">Histidine ammonia-lyase</fullName>
        <ecNumber evidence="2 6">4.3.1.3</ecNumber>
    </recommendedName>
</protein>
<reference evidence="10" key="1">
    <citation type="journal article" date="2020" name="mSystems">
        <title>Genome- and Community-Level Interaction Insights into Carbon Utilization and Element Cycling Functions of Hydrothermarchaeota in Hydrothermal Sediment.</title>
        <authorList>
            <person name="Zhou Z."/>
            <person name="Liu Y."/>
            <person name="Xu W."/>
            <person name="Pan J."/>
            <person name="Luo Z.H."/>
            <person name="Li M."/>
        </authorList>
    </citation>
    <scope>NUCLEOTIDE SEQUENCE [LARGE SCALE GENOMIC DNA]</scope>
    <source>
        <strain evidence="10">HyVt-237</strain>
    </source>
</reference>
<evidence type="ECO:0000256" key="3">
    <source>
        <dbReference type="ARBA" id="ARBA00022808"/>
    </source>
</evidence>